<dbReference type="PANTHER" id="PTHR43394">
    <property type="entry name" value="ATP-DEPENDENT PERMEASE MDL1, MITOCHONDRIAL"/>
    <property type="match status" value="1"/>
</dbReference>
<dbReference type="Pfam" id="PF00005">
    <property type="entry name" value="ABC_tran"/>
    <property type="match status" value="1"/>
</dbReference>
<feature type="transmembrane region" description="Helical" evidence="5">
    <location>
        <begin position="27"/>
        <end position="45"/>
    </location>
</feature>
<keyword evidence="4 5" id="KW-0472">Membrane</keyword>
<dbReference type="Proteomes" id="UP000559182">
    <property type="component" value="Unassembled WGS sequence"/>
</dbReference>
<keyword evidence="3 5" id="KW-1133">Transmembrane helix</keyword>
<dbReference type="InterPro" id="IPR011527">
    <property type="entry name" value="ABC1_TM_dom"/>
</dbReference>
<feature type="transmembrane region" description="Helical" evidence="5">
    <location>
        <begin position="65"/>
        <end position="87"/>
    </location>
</feature>
<evidence type="ECO:0000313" key="8">
    <source>
        <dbReference type="Proteomes" id="UP000559182"/>
    </source>
</evidence>
<gene>
    <name evidence="7" type="ORF">FHU39_000736</name>
</gene>
<evidence type="ECO:0000256" key="3">
    <source>
        <dbReference type="ARBA" id="ARBA00022989"/>
    </source>
</evidence>
<evidence type="ECO:0000256" key="5">
    <source>
        <dbReference type="SAM" id="Phobius"/>
    </source>
</evidence>
<dbReference type="GO" id="GO:0005886">
    <property type="term" value="C:plasma membrane"/>
    <property type="evidence" value="ECO:0007669"/>
    <property type="project" value="UniProtKB-SubCell"/>
</dbReference>
<dbReference type="InterPro" id="IPR039421">
    <property type="entry name" value="Type_1_exporter"/>
</dbReference>
<dbReference type="SUPFAM" id="SSF90123">
    <property type="entry name" value="ABC transporter transmembrane region"/>
    <property type="match status" value="1"/>
</dbReference>
<keyword evidence="2 5" id="KW-0812">Transmembrane</keyword>
<comment type="caution">
    <text evidence="7">The sequence shown here is derived from an EMBL/GenBank/DDBJ whole genome shotgun (WGS) entry which is preliminary data.</text>
</comment>
<evidence type="ECO:0000256" key="4">
    <source>
        <dbReference type="ARBA" id="ARBA00023136"/>
    </source>
</evidence>
<reference evidence="7 8" key="1">
    <citation type="submission" date="2020-08" db="EMBL/GenBank/DDBJ databases">
        <title>Sequencing the genomes of 1000 actinobacteria strains.</title>
        <authorList>
            <person name="Klenk H.-P."/>
        </authorList>
    </citation>
    <scope>NUCLEOTIDE SEQUENCE [LARGE SCALE GENOMIC DNA]</scope>
    <source>
        <strain evidence="7 8">DSM 105369</strain>
    </source>
</reference>
<dbReference type="PANTHER" id="PTHR43394:SF1">
    <property type="entry name" value="ATP-BINDING CASSETTE SUB-FAMILY B MEMBER 10, MITOCHONDRIAL"/>
    <property type="match status" value="1"/>
</dbReference>
<dbReference type="GO" id="GO:0005524">
    <property type="term" value="F:ATP binding"/>
    <property type="evidence" value="ECO:0007669"/>
    <property type="project" value="UniProtKB-KW"/>
</dbReference>
<name>A0A839N7W3_9MICO</name>
<sequence length="421" mass="43572">MRSQLLPTATARDTGSFAWSLVRDRRLPLAVTVLAFVGAGLAGLVPPWLIGRLVDAVRAGTGEHAAVVAAVGTGISAVIGGLLTWVAMSALASFSEPALAATREEVFEQALALDASRVEEAGAGDLLSRVGDDVQSVSEALVDVVPVLAQSAVAVVLTVVGLVAIDWRLALAGLVTAPFYYASLRWYLRHSSAFYAEQRIAQGERAQAVLDGVQESRTIRAFGWSAAHLSLIDTASDRARRISLDVFGMLTRFFGRNNRAEYIGLACILGAGFALVRSDLTTVGAVTAAALLFHRLFNPIGALLGLFDDLQAGVAALARLAGVALLPRPAADPAGAAPAAGDLRLAGVTFRYDATAAPAVVDVDLTIPAGRRVAVVGRTGAGKTTLGALAAGVLRPTGGCVSIGDGPLPEQRLREEVVIVS</sequence>
<evidence type="ECO:0000256" key="2">
    <source>
        <dbReference type="ARBA" id="ARBA00022692"/>
    </source>
</evidence>
<proteinExistence type="predicted"/>
<dbReference type="AlphaFoldDB" id="A0A839N7W3"/>
<evidence type="ECO:0000313" key="7">
    <source>
        <dbReference type="EMBL" id="MBB2890752.1"/>
    </source>
</evidence>
<dbReference type="Gene3D" id="3.40.50.300">
    <property type="entry name" value="P-loop containing nucleotide triphosphate hydrolases"/>
    <property type="match status" value="1"/>
</dbReference>
<dbReference type="GO" id="GO:0016887">
    <property type="term" value="F:ATP hydrolysis activity"/>
    <property type="evidence" value="ECO:0007669"/>
    <property type="project" value="InterPro"/>
</dbReference>
<dbReference type="InterPro" id="IPR027417">
    <property type="entry name" value="P-loop_NTPase"/>
</dbReference>
<dbReference type="InterPro" id="IPR003439">
    <property type="entry name" value="ABC_transporter-like_ATP-bd"/>
</dbReference>
<keyword evidence="7" id="KW-0067">ATP-binding</keyword>
<dbReference type="CDD" id="cd07346">
    <property type="entry name" value="ABC_6TM_exporters"/>
    <property type="match status" value="1"/>
</dbReference>
<dbReference type="SUPFAM" id="SSF52540">
    <property type="entry name" value="P-loop containing nucleoside triphosphate hydrolases"/>
    <property type="match status" value="1"/>
</dbReference>
<dbReference type="PROSITE" id="PS50929">
    <property type="entry name" value="ABC_TM1F"/>
    <property type="match status" value="1"/>
</dbReference>
<dbReference type="Pfam" id="PF00664">
    <property type="entry name" value="ABC_membrane"/>
    <property type="match status" value="1"/>
</dbReference>
<feature type="domain" description="ABC transmembrane type-1" evidence="6">
    <location>
        <begin position="30"/>
        <end position="312"/>
    </location>
</feature>
<keyword evidence="7" id="KW-0547">Nucleotide-binding</keyword>
<dbReference type="EMBL" id="JACHVQ010000001">
    <property type="protein sequence ID" value="MBB2890752.1"/>
    <property type="molecule type" value="Genomic_DNA"/>
</dbReference>
<dbReference type="RefSeq" id="WP_221185116.1">
    <property type="nucleotide sequence ID" value="NZ_JACHVQ010000001.1"/>
</dbReference>
<keyword evidence="8" id="KW-1185">Reference proteome</keyword>
<accession>A0A839N7W3</accession>
<comment type="subcellular location">
    <subcellularLocation>
        <location evidence="1">Cell membrane</location>
        <topology evidence="1">Multi-pass membrane protein</topology>
    </subcellularLocation>
</comment>
<protein>
    <submittedName>
        <fullName evidence="7">ATP-binding cassette subfamily C protein</fullName>
    </submittedName>
</protein>
<evidence type="ECO:0000259" key="6">
    <source>
        <dbReference type="PROSITE" id="PS50929"/>
    </source>
</evidence>
<evidence type="ECO:0000256" key="1">
    <source>
        <dbReference type="ARBA" id="ARBA00004651"/>
    </source>
</evidence>
<dbReference type="GO" id="GO:0015421">
    <property type="term" value="F:ABC-type oligopeptide transporter activity"/>
    <property type="evidence" value="ECO:0007669"/>
    <property type="project" value="TreeGrafter"/>
</dbReference>
<organism evidence="7 8">
    <name type="scientific">Flexivirga oryzae</name>
    <dbReference type="NCBI Taxonomy" id="1794944"/>
    <lineage>
        <taxon>Bacteria</taxon>
        <taxon>Bacillati</taxon>
        <taxon>Actinomycetota</taxon>
        <taxon>Actinomycetes</taxon>
        <taxon>Micrococcales</taxon>
        <taxon>Dermacoccaceae</taxon>
        <taxon>Flexivirga</taxon>
    </lineage>
</organism>
<dbReference type="InterPro" id="IPR036640">
    <property type="entry name" value="ABC1_TM_sf"/>
</dbReference>
<dbReference type="Gene3D" id="1.20.1560.10">
    <property type="entry name" value="ABC transporter type 1, transmembrane domain"/>
    <property type="match status" value="1"/>
</dbReference>